<reference evidence="5" key="3">
    <citation type="submission" date="2025-04" db="UniProtKB">
        <authorList>
            <consortium name="RefSeq"/>
        </authorList>
    </citation>
    <scope>IDENTIFICATION</scope>
    <source>
        <strain evidence="5">CBS 304.34</strain>
    </source>
</reference>
<feature type="region of interest" description="Disordered" evidence="1">
    <location>
        <begin position="93"/>
        <end position="115"/>
    </location>
</feature>
<accession>A0A6A6YF94</accession>
<dbReference type="EMBL" id="MU003705">
    <property type="protein sequence ID" value="KAF2807279.1"/>
    <property type="molecule type" value="Genomic_DNA"/>
</dbReference>
<dbReference type="Pfam" id="PF00651">
    <property type="entry name" value="BTB"/>
    <property type="match status" value="1"/>
</dbReference>
<dbReference type="Proteomes" id="UP000504636">
    <property type="component" value="Unplaced"/>
</dbReference>
<evidence type="ECO:0000256" key="1">
    <source>
        <dbReference type="SAM" id="MobiDB-lite"/>
    </source>
</evidence>
<reference evidence="3 5" key="1">
    <citation type="journal article" date="2020" name="Stud. Mycol.">
        <title>101 Dothideomycetes genomes: a test case for predicting lifestyles and emergence of pathogens.</title>
        <authorList>
            <person name="Haridas S."/>
            <person name="Albert R."/>
            <person name="Binder M."/>
            <person name="Bloem J."/>
            <person name="Labutti K."/>
            <person name="Salamov A."/>
            <person name="Andreopoulos B."/>
            <person name="Baker S."/>
            <person name="Barry K."/>
            <person name="Bills G."/>
            <person name="Bluhm B."/>
            <person name="Cannon C."/>
            <person name="Castanera R."/>
            <person name="Culley D."/>
            <person name="Daum C."/>
            <person name="Ezra D."/>
            <person name="Gonzalez J."/>
            <person name="Henrissat B."/>
            <person name="Kuo A."/>
            <person name="Liang C."/>
            <person name="Lipzen A."/>
            <person name="Lutzoni F."/>
            <person name="Magnuson J."/>
            <person name="Mondo S."/>
            <person name="Nolan M."/>
            <person name="Ohm R."/>
            <person name="Pangilinan J."/>
            <person name="Park H.-J."/>
            <person name="Ramirez L."/>
            <person name="Alfaro M."/>
            <person name="Sun H."/>
            <person name="Tritt A."/>
            <person name="Yoshinaga Y."/>
            <person name="Zwiers L.-H."/>
            <person name="Turgeon B."/>
            <person name="Goodwin S."/>
            <person name="Spatafora J."/>
            <person name="Crous P."/>
            <person name="Grigoriev I."/>
        </authorList>
    </citation>
    <scope>NUCLEOTIDE SEQUENCE</scope>
    <source>
        <strain evidence="3 5">CBS 304.34</strain>
    </source>
</reference>
<evidence type="ECO:0000313" key="4">
    <source>
        <dbReference type="Proteomes" id="UP000504636"/>
    </source>
</evidence>
<dbReference type="SMART" id="SM00225">
    <property type="entry name" value="BTB"/>
    <property type="match status" value="1"/>
</dbReference>
<evidence type="ECO:0000313" key="5">
    <source>
        <dbReference type="RefSeq" id="XP_033574243.1"/>
    </source>
</evidence>
<name>A0A6A6YF94_9PEZI</name>
<feature type="compositionally biased region" description="Low complexity" evidence="1">
    <location>
        <begin position="97"/>
        <end position="112"/>
    </location>
</feature>
<dbReference type="OrthoDB" id="6359816at2759"/>
<dbReference type="PROSITE" id="PS50097">
    <property type="entry name" value="BTB"/>
    <property type="match status" value="1"/>
</dbReference>
<sequence length="298" mass="32739">MSERPTLELMTALSNLLEFGKYSDLTIACGMRSYPVHRAIICSRSSFFDGACSSPFREAETGIIDLSEDDPEAVEHMVNYFYHLDYLNSFRPRRASQRSSRPASPTSPRRAAGIVRRRSKRLSLATFEDPLLATAAANTVTPPLTPTEDSPADHFENVDAKLPDTPMQDQLDEEDLFETASTEPAVDNDAPHLITHAKVYAIAEKYGVFGLKSLAAHKFAASLAAGHHASPEFPDACGDVYETTVDSDRGLRDLVIATFRANPALNLRKDVEGVVRETPGLAWELYRVACGLPVYSSS</sequence>
<protein>
    <recommendedName>
        <fullName evidence="2">BTB domain-containing protein</fullName>
    </recommendedName>
</protein>
<dbReference type="SUPFAM" id="SSF54695">
    <property type="entry name" value="POZ domain"/>
    <property type="match status" value="1"/>
</dbReference>
<dbReference type="InterPro" id="IPR000210">
    <property type="entry name" value="BTB/POZ_dom"/>
</dbReference>
<reference evidence="5" key="2">
    <citation type="submission" date="2020-04" db="EMBL/GenBank/DDBJ databases">
        <authorList>
            <consortium name="NCBI Genome Project"/>
        </authorList>
    </citation>
    <scope>NUCLEOTIDE SEQUENCE</scope>
    <source>
        <strain evidence="5">CBS 304.34</strain>
    </source>
</reference>
<dbReference type="PANTHER" id="PTHR47843:SF5">
    <property type="entry name" value="BTB_POZ DOMAIN PROTEIN"/>
    <property type="match status" value="1"/>
</dbReference>
<dbReference type="PANTHER" id="PTHR47843">
    <property type="entry name" value="BTB DOMAIN-CONTAINING PROTEIN-RELATED"/>
    <property type="match status" value="1"/>
</dbReference>
<dbReference type="CDD" id="cd18186">
    <property type="entry name" value="BTB_POZ_ZBTB_KLHL-like"/>
    <property type="match status" value="1"/>
</dbReference>
<gene>
    <name evidence="3 5" type="ORF">BDZ99DRAFT_465189</name>
</gene>
<dbReference type="RefSeq" id="XP_033574243.1">
    <property type="nucleotide sequence ID" value="XM_033720494.1"/>
</dbReference>
<feature type="domain" description="BTB" evidence="2">
    <location>
        <begin position="23"/>
        <end position="82"/>
    </location>
</feature>
<dbReference type="AlphaFoldDB" id="A0A6A6YF94"/>
<dbReference type="Gene3D" id="3.30.710.10">
    <property type="entry name" value="Potassium Channel Kv1.1, Chain A"/>
    <property type="match status" value="1"/>
</dbReference>
<evidence type="ECO:0000313" key="3">
    <source>
        <dbReference type="EMBL" id="KAF2807279.1"/>
    </source>
</evidence>
<feature type="compositionally biased region" description="Basic and acidic residues" evidence="1">
    <location>
        <begin position="151"/>
        <end position="162"/>
    </location>
</feature>
<keyword evidence="4" id="KW-1185">Reference proteome</keyword>
<feature type="region of interest" description="Disordered" evidence="1">
    <location>
        <begin position="138"/>
        <end position="164"/>
    </location>
</feature>
<dbReference type="GeneID" id="54461387"/>
<organism evidence="3">
    <name type="scientific">Mytilinidion resinicola</name>
    <dbReference type="NCBI Taxonomy" id="574789"/>
    <lineage>
        <taxon>Eukaryota</taxon>
        <taxon>Fungi</taxon>
        <taxon>Dikarya</taxon>
        <taxon>Ascomycota</taxon>
        <taxon>Pezizomycotina</taxon>
        <taxon>Dothideomycetes</taxon>
        <taxon>Pleosporomycetidae</taxon>
        <taxon>Mytilinidiales</taxon>
        <taxon>Mytilinidiaceae</taxon>
        <taxon>Mytilinidion</taxon>
    </lineage>
</organism>
<evidence type="ECO:0000259" key="2">
    <source>
        <dbReference type="PROSITE" id="PS50097"/>
    </source>
</evidence>
<proteinExistence type="predicted"/>
<dbReference type="InterPro" id="IPR011333">
    <property type="entry name" value="SKP1/BTB/POZ_sf"/>
</dbReference>